<dbReference type="Proteomes" id="UP000036426">
    <property type="component" value="Unassembled WGS sequence"/>
</dbReference>
<keyword evidence="7" id="KW-1185">Reference proteome</keyword>
<evidence type="ECO:0000256" key="3">
    <source>
        <dbReference type="ARBA" id="ARBA00023098"/>
    </source>
</evidence>
<gene>
    <name evidence="6" type="ORF">ABT58_17985</name>
</gene>
<dbReference type="InterPro" id="IPR050301">
    <property type="entry name" value="NTE"/>
</dbReference>
<evidence type="ECO:0000313" key="6">
    <source>
        <dbReference type="EMBL" id="KLU99320.1"/>
    </source>
</evidence>
<dbReference type="GO" id="GO:0016042">
    <property type="term" value="P:lipid catabolic process"/>
    <property type="evidence" value="ECO:0007669"/>
    <property type="project" value="UniProtKB-UniRule"/>
</dbReference>
<keyword evidence="3 4" id="KW-0443">Lipid metabolism</keyword>
<proteinExistence type="predicted"/>
<feature type="active site" description="Proton acceptor" evidence="4">
    <location>
        <position position="216"/>
    </location>
</feature>
<dbReference type="GO" id="GO:0016787">
    <property type="term" value="F:hydrolase activity"/>
    <property type="evidence" value="ECO:0007669"/>
    <property type="project" value="UniProtKB-UniRule"/>
</dbReference>
<evidence type="ECO:0000256" key="1">
    <source>
        <dbReference type="ARBA" id="ARBA00022801"/>
    </source>
</evidence>
<dbReference type="InterPro" id="IPR002641">
    <property type="entry name" value="PNPLA_dom"/>
</dbReference>
<sequence length="388" mass="42789">MTQGGRIGMSSPKISLLLTGGGARAAYQVGALKAIAEWYPRVHHSPFTIYSGTSAGAINAISLASYASCFRLGIKKLEWLWSRLHSRRIFTTSALGTTGYLAKQGFARFQATHHERPPFGLLNNRPLRQLLNQVNNYPRLEKQIAAGHLHGIAITASSYKSGHSVSFFQGHPSIPEWDRAKSKGRRTLIGTDHLLASAAIPLVFPATRLGQSYYGDGSIHQLAPLRPSLKMGADRILIIDLINQQDSEPDHRQAPGLATLGGHLMDTIFSDTLAADLENLSRTNALLGELARHPNPTSRHNGMRQIDHIHLSPSQSFEPLAQQFYSHLPPTTRALMRLIGISPKNDAAITSYLLFEPAYIQALIQMGYEDTQEKEAELRTFLNKSSPY</sequence>
<name>A0A0J1GIC7_9GAMM</name>
<dbReference type="Gene3D" id="3.40.1090.10">
    <property type="entry name" value="Cytosolic phospholipase A2 catalytic domain"/>
    <property type="match status" value="1"/>
</dbReference>
<accession>A0A0J1GIC7</accession>
<dbReference type="PANTHER" id="PTHR14226:SF57">
    <property type="entry name" value="BLR7027 PROTEIN"/>
    <property type="match status" value="1"/>
</dbReference>
<dbReference type="SUPFAM" id="SSF52151">
    <property type="entry name" value="FabD/lysophospholipase-like"/>
    <property type="match status" value="1"/>
</dbReference>
<keyword evidence="1 4" id="KW-0378">Hydrolase</keyword>
<dbReference type="Pfam" id="PF01734">
    <property type="entry name" value="Patatin"/>
    <property type="match status" value="1"/>
</dbReference>
<protein>
    <submittedName>
        <fullName evidence="6">Patatin</fullName>
    </submittedName>
</protein>
<dbReference type="PANTHER" id="PTHR14226">
    <property type="entry name" value="NEUROPATHY TARGET ESTERASE/SWISS CHEESE D.MELANOGASTER"/>
    <property type="match status" value="1"/>
</dbReference>
<feature type="short sequence motif" description="GXSXG" evidence="4">
    <location>
        <begin position="52"/>
        <end position="56"/>
    </location>
</feature>
<dbReference type="EMBL" id="LDOV01000033">
    <property type="protein sequence ID" value="KLU99320.1"/>
    <property type="molecule type" value="Genomic_DNA"/>
</dbReference>
<evidence type="ECO:0000256" key="4">
    <source>
        <dbReference type="PROSITE-ProRule" id="PRU01161"/>
    </source>
</evidence>
<organism evidence="6 7">
    <name type="scientific">Photobacterium aphoticum</name>
    <dbReference type="NCBI Taxonomy" id="754436"/>
    <lineage>
        <taxon>Bacteria</taxon>
        <taxon>Pseudomonadati</taxon>
        <taxon>Pseudomonadota</taxon>
        <taxon>Gammaproteobacteria</taxon>
        <taxon>Vibrionales</taxon>
        <taxon>Vibrionaceae</taxon>
        <taxon>Photobacterium</taxon>
    </lineage>
</organism>
<evidence type="ECO:0000256" key="2">
    <source>
        <dbReference type="ARBA" id="ARBA00022963"/>
    </source>
</evidence>
<dbReference type="PROSITE" id="PS51635">
    <property type="entry name" value="PNPLA"/>
    <property type="match status" value="1"/>
</dbReference>
<feature type="active site" description="Nucleophile" evidence="4">
    <location>
        <position position="54"/>
    </location>
</feature>
<feature type="domain" description="PNPLA" evidence="5">
    <location>
        <begin position="16"/>
        <end position="231"/>
    </location>
</feature>
<keyword evidence="2 4" id="KW-0442">Lipid degradation</keyword>
<reference evidence="6 7" key="1">
    <citation type="submission" date="2015-05" db="EMBL/GenBank/DDBJ databases">
        <title>Photobacterium galathea sp. nov.</title>
        <authorList>
            <person name="Machado H."/>
            <person name="Gram L."/>
        </authorList>
    </citation>
    <scope>NUCLEOTIDE SEQUENCE [LARGE SCALE GENOMIC DNA]</scope>
    <source>
        <strain evidence="6 7">DSM 25995</strain>
    </source>
</reference>
<comment type="caution">
    <text evidence="4">Lacks conserved residue(s) required for the propagation of feature annotation.</text>
</comment>
<dbReference type="AlphaFoldDB" id="A0A0J1GIC7"/>
<comment type="caution">
    <text evidence="6">The sequence shown here is derived from an EMBL/GenBank/DDBJ whole genome shotgun (WGS) entry which is preliminary data.</text>
</comment>
<evidence type="ECO:0000259" key="5">
    <source>
        <dbReference type="PROSITE" id="PS51635"/>
    </source>
</evidence>
<evidence type="ECO:0000313" key="7">
    <source>
        <dbReference type="Proteomes" id="UP000036426"/>
    </source>
</evidence>
<dbReference type="InterPro" id="IPR016035">
    <property type="entry name" value="Acyl_Trfase/lysoPLipase"/>
</dbReference>
<dbReference type="PATRIC" id="fig|754436.4.peg.3810"/>